<evidence type="ECO:0000313" key="2">
    <source>
        <dbReference type="Proteomes" id="UP000237222"/>
    </source>
</evidence>
<gene>
    <name evidence="1" type="ORF">C0068_08295</name>
</gene>
<protein>
    <submittedName>
        <fullName evidence="1">Uncharacterized protein</fullName>
    </submittedName>
</protein>
<proteinExistence type="predicted"/>
<comment type="caution">
    <text evidence="1">The sequence shown here is derived from an EMBL/GenBank/DDBJ whole genome shotgun (WGS) entry which is preliminary data.</text>
</comment>
<dbReference type="EMBL" id="PQGG01000019">
    <property type="protein sequence ID" value="POP53081.1"/>
    <property type="molecule type" value="Genomic_DNA"/>
</dbReference>
<organism evidence="1 2">
    <name type="scientific">Zhongshania marina</name>
    <dbReference type="NCBI Taxonomy" id="2304603"/>
    <lineage>
        <taxon>Bacteria</taxon>
        <taxon>Pseudomonadati</taxon>
        <taxon>Pseudomonadota</taxon>
        <taxon>Gammaproteobacteria</taxon>
        <taxon>Cellvibrionales</taxon>
        <taxon>Spongiibacteraceae</taxon>
        <taxon>Zhongshania</taxon>
    </lineage>
</organism>
<name>A0A2S4HHA8_9GAMM</name>
<reference evidence="1" key="1">
    <citation type="submission" date="2018-01" db="EMBL/GenBank/DDBJ databases">
        <authorList>
            <person name="Yu X.-D."/>
        </authorList>
    </citation>
    <scope>NUCLEOTIDE SEQUENCE</scope>
    <source>
        <strain evidence="1">ZX-21</strain>
    </source>
</reference>
<dbReference type="Proteomes" id="UP000237222">
    <property type="component" value="Unassembled WGS sequence"/>
</dbReference>
<dbReference type="AlphaFoldDB" id="A0A2S4HHA8"/>
<sequence length="92" mass="10120">MSDISLSVNNKTLNPCEHKLSEITRLLEAARCNEQVCRSVALNRLEVTYDLLIKAADAGGLSAVQLQSVLLSIEHSMLVVESSGRERPVVVW</sequence>
<evidence type="ECO:0000313" key="1">
    <source>
        <dbReference type="EMBL" id="POP53081.1"/>
    </source>
</evidence>
<accession>A0A2S4HHA8</accession>